<comment type="caution">
    <text evidence="2">The sequence shown here is derived from an EMBL/GenBank/DDBJ whole genome shotgun (WGS) entry which is preliminary data.</text>
</comment>
<dbReference type="OrthoDB" id="3381134at2"/>
<feature type="transmembrane region" description="Helical" evidence="1">
    <location>
        <begin position="172"/>
        <end position="189"/>
    </location>
</feature>
<keyword evidence="1" id="KW-0812">Transmembrane</keyword>
<keyword evidence="1" id="KW-0472">Membrane</keyword>
<feature type="transmembrane region" description="Helical" evidence="1">
    <location>
        <begin position="63"/>
        <end position="82"/>
    </location>
</feature>
<feature type="transmembrane region" description="Helical" evidence="1">
    <location>
        <begin position="21"/>
        <end position="43"/>
    </location>
</feature>
<evidence type="ECO:0000313" key="3">
    <source>
        <dbReference type="Proteomes" id="UP000293764"/>
    </source>
</evidence>
<sequence length="231" mass="24383">MTGPAPLPAATARRWRTRRSAAVAGIVFAVLLIVALVAMRVALSAGDVRAVGTDPQRQALIRLSLNIVPFAGIAFLWFIGVVRDQLGAVEDRLFSTVFLGSGLLFLAMLFEGAVVATSLMEMAAGQGLDAGIWAFGRGTTQALITVYAMRMAAVFTLSVSTVALRTSAMPRWVAFVGVAVAVVLLVSAGERTWSQFVFPAWVLLVSVVILFTRPHGPGVAPADEAGATMRP</sequence>
<dbReference type="RefSeq" id="WP_130102724.1">
    <property type="nucleotide sequence ID" value="NZ_SDWW01000024.1"/>
</dbReference>
<feature type="transmembrane region" description="Helical" evidence="1">
    <location>
        <begin position="195"/>
        <end position="212"/>
    </location>
</feature>
<proteinExistence type="predicted"/>
<evidence type="ECO:0000256" key="1">
    <source>
        <dbReference type="SAM" id="Phobius"/>
    </source>
</evidence>
<feature type="transmembrane region" description="Helical" evidence="1">
    <location>
        <begin position="140"/>
        <end position="160"/>
    </location>
</feature>
<dbReference type="AlphaFoldDB" id="A0A4Q5MYM1"/>
<protein>
    <recommendedName>
        <fullName evidence="4">DUF4386 family protein</fullName>
    </recommendedName>
</protein>
<evidence type="ECO:0000313" key="2">
    <source>
        <dbReference type="EMBL" id="RYV50902.1"/>
    </source>
</evidence>
<feature type="transmembrane region" description="Helical" evidence="1">
    <location>
        <begin position="94"/>
        <end position="120"/>
    </location>
</feature>
<organism evidence="2 3">
    <name type="scientific">Pengzhenrongella frigida</name>
    <dbReference type="NCBI Taxonomy" id="1259133"/>
    <lineage>
        <taxon>Bacteria</taxon>
        <taxon>Bacillati</taxon>
        <taxon>Actinomycetota</taxon>
        <taxon>Actinomycetes</taxon>
        <taxon>Micrococcales</taxon>
        <taxon>Pengzhenrongella</taxon>
    </lineage>
</organism>
<name>A0A4Q5MYM1_9MICO</name>
<keyword evidence="1" id="KW-1133">Transmembrane helix</keyword>
<reference evidence="2 3" key="1">
    <citation type="submission" date="2019-01" db="EMBL/GenBank/DDBJ databases">
        <title>Novel species of Cellulomonas.</title>
        <authorList>
            <person name="Liu Q."/>
            <person name="Xin Y.-H."/>
        </authorList>
    </citation>
    <scope>NUCLEOTIDE SEQUENCE [LARGE SCALE GENOMIC DNA]</scope>
    <source>
        <strain evidence="2 3">HLT2-17</strain>
    </source>
</reference>
<dbReference type="EMBL" id="SDWW01000024">
    <property type="protein sequence ID" value="RYV50902.1"/>
    <property type="molecule type" value="Genomic_DNA"/>
</dbReference>
<accession>A0A4Q5MYM1</accession>
<dbReference type="Proteomes" id="UP000293764">
    <property type="component" value="Unassembled WGS sequence"/>
</dbReference>
<evidence type="ECO:0008006" key="4">
    <source>
        <dbReference type="Google" id="ProtNLM"/>
    </source>
</evidence>
<keyword evidence="3" id="KW-1185">Reference proteome</keyword>
<gene>
    <name evidence="2" type="ORF">EUA98_10960</name>
</gene>